<comment type="caution">
    <text evidence="1">The sequence shown here is derived from an EMBL/GenBank/DDBJ whole genome shotgun (WGS) entry which is preliminary data.</text>
</comment>
<gene>
    <name evidence="1" type="ORF">EI71_00632</name>
</gene>
<organism evidence="1 2">
    <name type="scientific">Anaeroplasma bactoclasticum</name>
    <dbReference type="NCBI Taxonomy" id="2088"/>
    <lineage>
        <taxon>Bacteria</taxon>
        <taxon>Bacillati</taxon>
        <taxon>Mycoplasmatota</taxon>
        <taxon>Mollicutes</taxon>
        <taxon>Anaeroplasmatales</taxon>
        <taxon>Anaeroplasmataceae</taxon>
        <taxon>Anaeroplasma</taxon>
    </lineage>
</organism>
<dbReference type="InParanoid" id="A0A397S0X0"/>
<dbReference type="AlphaFoldDB" id="A0A397S0X0"/>
<dbReference type="Proteomes" id="UP000266506">
    <property type="component" value="Unassembled WGS sequence"/>
</dbReference>
<evidence type="ECO:0000313" key="1">
    <source>
        <dbReference type="EMBL" id="RIA78055.1"/>
    </source>
</evidence>
<reference evidence="1 2" key="1">
    <citation type="submission" date="2018-08" db="EMBL/GenBank/DDBJ databases">
        <title>Genomic Encyclopedia of Archaeal and Bacterial Type Strains, Phase II (KMG-II): from individual species to whole genera.</title>
        <authorList>
            <person name="Goeker M."/>
        </authorList>
    </citation>
    <scope>NUCLEOTIDE SEQUENCE [LARGE SCALE GENOMIC DNA]</scope>
    <source>
        <strain evidence="1 2">ATCC 27112</strain>
    </source>
</reference>
<evidence type="ECO:0000313" key="2">
    <source>
        <dbReference type="Proteomes" id="UP000266506"/>
    </source>
</evidence>
<protein>
    <submittedName>
        <fullName evidence="1">Uncharacterized protein</fullName>
    </submittedName>
</protein>
<sequence length="85" mass="9479">MSVTLNQGLRNFQEAVTHKIGSLNVTINLFPSALNILIQIPTLNTSVHIMSPILIYNYQLRSSGGVFRGAKLNYFPTLYKKGELV</sequence>
<accession>A0A397S0X0</accession>
<keyword evidence="2" id="KW-1185">Reference proteome</keyword>
<dbReference type="EMBL" id="QXEV01000004">
    <property type="protein sequence ID" value="RIA78055.1"/>
    <property type="molecule type" value="Genomic_DNA"/>
</dbReference>
<name>A0A397S0X0_9MOLU</name>
<proteinExistence type="predicted"/>